<evidence type="ECO:0000256" key="1">
    <source>
        <dbReference type="SAM" id="SignalP"/>
    </source>
</evidence>
<dbReference type="Gene3D" id="3.40.50.1820">
    <property type="entry name" value="alpha/beta hydrolase"/>
    <property type="match status" value="1"/>
</dbReference>
<dbReference type="SUPFAM" id="SSF53474">
    <property type="entry name" value="alpha/beta-Hydrolases"/>
    <property type="match status" value="1"/>
</dbReference>
<dbReference type="InterPro" id="IPR029058">
    <property type="entry name" value="AB_hydrolase_fold"/>
</dbReference>
<dbReference type="EMBL" id="JACVDC010000015">
    <property type="protein sequence ID" value="MBC9795821.1"/>
    <property type="molecule type" value="Genomic_DNA"/>
</dbReference>
<feature type="chain" id="PRO_5037181094" description="AB hydrolase-1 domain-containing protein" evidence="1">
    <location>
        <begin position="25"/>
        <end position="341"/>
    </location>
</feature>
<evidence type="ECO:0000313" key="3">
    <source>
        <dbReference type="EMBL" id="MBC9795821.1"/>
    </source>
</evidence>
<dbReference type="InterPro" id="IPR000073">
    <property type="entry name" value="AB_hydrolase_1"/>
</dbReference>
<dbReference type="RefSeq" id="WP_187964969.1">
    <property type="nucleotide sequence ID" value="NZ_JACVDC010000015.1"/>
</dbReference>
<proteinExistence type="predicted"/>
<dbReference type="PROSITE" id="PS51257">
    <property type="entry name" value="PROKAR_LIPOPROTEIN"/>
    <property type="match status" value="1"/>
</dbReference>
<gene>
    <name evidence="3" type="ORF">IBL28_07580</name>
</gene>
<keyword evidence="1" id="KW-0732">Signal</keyword>
<protein>
    <recommendedName>
        <fullName evidence="2">AB hydrolase-1 domain-containing protein</fullName>
    </recommendedName>
</protein>
<reference evidence="3 4" key="1">
    <citation type="submission" date="2020-09" db="EMBL/GenBank/DDBJ databases">
        <title>Sinomicrobium weinanense sp. nov., a halophilic bacteria isolated from saline-alkali soil.</title>
        <authorList>
            <person name="Wu P."/>
            <person name="Ren H."/>
            <person name="Mei Y."/>
            <person name="Liang Y."/>
            <person name="Chen Z."/>
        </authorList>
    </citation>
    <scope>NUCLEOTIDE SEQUENCE [LARGE SCALE GENOMIC DNA]</scope>
    <source>
        <strain evidence="3 4">FJxs</strain>
    </source>
</reference>
<sequence length="341" mass="37666">MNTYTVKRLLGVLLLLFVSGCCHRDCPVNWRPNALFPVFYGHKDYLTDDGAPGPCRVFYPSLDGAPLNAPVLEGCCKYPLIILVHGHCDEEEHYKKWFLQAAQLARSGFVVVVPQIPSIGTHPSEESHPGLARLSEIRNWVLNTWEHHELVHSFTGIAGHSYGALLGARFAKTDADIKAYASLSGVWENWPSGPLPVMSLNLPTLFIRGNDPFGDFSTGVGHFWNSLPVPKHQAVFQGGFHWDYLPSGATNCEQSVGGRGDCSSTSILSTELLSMFFGKYLRKSNRPYARIPNSLIPPDLTLTSEQQFYAGGGHLTYLKNTNCSLTLSWKTNEGSGTHTFP</sequence>
<feature type="signal peptide" evidence="1">
    <location>
        <begin position="1"/>
        <end position="24"/>
    </location>
</feature>
<organism evidence="3 4">
    <name type="scientific">Sinomicrobium weinanense</name>
    <dbReference type="NCBI Taxonomy" id="2842200"/>
    <lineage>
        <taxon>Bacteria</taxon>
        <taxon>Pseudomonadati</taxon>
        <taxon>Bacteroidota</taxon>
        <taxon>Flavobacteriia</taxon>
        <taxon>Flavobacteriales</taxon>
        <taxon>Flavobacteriaceae</taxon>
        <taxon>Sinomicrobium</taxon>
    </lineage>
</organism>
<dbReference type="AlphaFoldDB" id="A0A926Q3B2"/>
<evidence type="ECO:0000259" key="2">
    <source>
        <dbReference type="Pfam" id="PF12697"/>
    </source>
</evidence>
<comment type="caution">
    <text evidence="3">The sequence shown here is derived from an EMBL/GenBank/DDBJ whole genome shotgun (WGS) entry which is preliminary data.</text>
</comment>
<keyword evidence="4" id="KW-1185">Reference proteome</keyword>
<accession>A0A926Q3B2</accession>
<feature type="domain" description="AB hydrolase-1" evidence="2">
    <location>
        <begin position="81"/>
        <end position="202"/>
    </location>
</feature>
<dbReference type="Proteomes" id="UP000653730">
    <property type="component" value="Unassembled WGS sequence"/>
</dbReference>
<dbReference type="Pfam" id="PF12697">
    <property type="entry name" value="Abhydrolase_6"/>
    <property type="match status" value="1"/>
</dbReference>
<name>A0A926Q3B2_9FLAO</name>
<evidence type="ECO:0000313" key="4">
    <source>
        <dbReference type="Proteomes" id="UP000653730"/>
    </source>
</evidence>